<proteinExistence type="predicted"/>
<dbReference type="Proteomes" id="UP000591131">
    <property type="component" value="Unassembled WGS sequence"/>
</dbReference>
<evidence type="ECO:0000313" key="1">
    <source>
        <dbReference type="EMBL" id="KAF4652049.1"/>
    </source>
</evidence>
<sequence length="321" mass="36308">MADFGTAHSNRHFVYLAQISLLGRSGVKGNTDVTWAIWKYIRRPCPTAIVHQGSSTRNGFLSCLAPCRLTSSVIIERFRDEADRRIMELTHNGEVRQLVSDASRMRKVGSACSDGSVLYCVNLAGWGILRRRLDDGGRLSTIGLPFFQDDDFPKDVCISNSKLFLLTLEKCRIYAYLIARKEWSYIFDIEGGVRSFDAKSGSDSDWGSQFLYVVHGQGSHEIHYRRSSGEVIVTPLRNAWSCKFVNNSDGRACAVSTHSEDMWEPLTWSVHLVDLYSRSVLCTSTPFLGHHIRFMAITNEWNTIIAMGGQNDYQLVRFNLM</sequence>
<dbReference type="EMBL" id="JAAPAO010000970">
    <property type="protein sequence ID" value="KAF4652049.1"/>
    <property type="molecule type" value="Genomic_DNA"/>
</dbReference>
<gene>
    <name evidence="1" type="ORF">FOL47_011292</name>
</gene>
<dbReference type="SUPFAM" id="SSF50969">
    <property type="entry name" value="YVTN repeat-like/Quinoprotein amine dehydrogenase"/>
    <property type="match status" value="1"/>
</dbReference>
<evidence type="ECO:0000313" key="2">
    <source>
        <dbReference type="Proteomes" id="UP000591131"/>
    </source>
</evidence>
<keyword evidence="2" id="KW-1185">Reference proteome</keyword>
<protein>
    <submittedName>
        <fullName evidence="1">Uncharacterized protein</fullName>
    </submittedName>
</protein>
<comment type="caution">
    <text evidence="1">The sequence shown here is derived from an EMBL/GenBank/DDBJ whole genome shotgun (WGS) entry which is preliminary data.</text>
</comment>
<name>A0A7J6KZN4_PERCH</name>
<reference evidence="1 2" key="1">
    <citation type="submission" date="2020-04" db="EMBL/GenBank/DDBJ databases">
        <title>Perkinsus chesapeaki whole genome sequence.</title>
        <authorList>
            <person name="Bogema D.R."/>
        </authorList>
    </citation>
    <scope>NUCLEOTIDE SEQUENCE [LARGE SCALE GENOMIC DNA]</scope>
    <source>
        <strain evidence="1">ATCC PRA-425</strain>
    </source>
</reference>
<dbReference type="OrthoDB" id="411805at2759"/>
<accession>A0A7J6KZN4</accession>
<organism evidence="1 2">
    <name type="scientific">Perkinsus chesapeaki</name>
    <name type="common">Clam parasite</name>
    <name type="synonym">Perkinsus andrewsi</name>
    <dbReference type="NCBI Taxonomy" id="330153"/>
    <lineage>
        <taxon>Eukaryota</taxon>
        <taxon>Sar</taxon>
        <taxon>Alveolata</taxon>
        <taxon>Perkinsozoa</taxon>
        <taxon>Perkinsea</taxon>
        <taxon>Perkinsida</taxon>
        <taxon>Perkinsidae</taxon>
        <taxon>Perkinsus</taxon>
    </lineage>
</organism>
<dbReference type="InterPro" id="IPR011044">
    <property type="entry name" value="Quino_amine_DH_bsu"/>
</dbReference>
<dbReference type="AlphaFoldDB" id="A0A7J6KZN4"/>